<evidence type="ECO:0000256" key="7">
    <source>
        <dbReference type="ARBA" id="ARBA00022795"/>
    </source>
</evidence>
<dbReference type="Gene3D" id="1.20.120.1380">
    <property type="entry name" value="Flagellar FlhF biosynthesis protein, N domain"/>
    <property type="match status" value="1"/>
</dbReference>
<evidence type="ECO:0000259" key="15">
    <source>
        <dbReference type="SMART" id="SM00962"/>
    </source>
</evidence>
<keyword evidence="16" id="KW-0966">Cell projection</keyword>
<dbReference type="FunFam" id="3.40.50.300:FF:000695">
    <property type="entry name" value="Flagellar biosynthesis regulator FlhF"/>
    <property type="match status" value="1"/>
</dbReference>
<dbReference type="SMART" id="SM00382">
    <property type="entry name" value="AAA"/>
    <property type="match status" value="1"/>
</dbReference>
<dbReference type="InParanoid" id="M5E3H7"/>
<comment type="subcellular location">
    <subcellularLocation>
        <location evidence="1">Cell membrane</location>
        <topology evidence="1">Peripheral membrane protein</topology>
        <orientation evidence="1">Cytoplasmic side</orientation>
    </subcellularLocation>
</comment>
<dbReference type="InterPro" id="IPR020006">
    <property type="entry name" value="FlhF"/>
</dbReference>
<protein>
    <recommendedName>
        <fullName evidence="3 13">Flagellar biosynthesis protein FlhF</fullName>
    </recommendedName>
</protein>
<keyword evidence="8" id="KW-0653">Protein transport</keyword>
<feature type="domain" description="AAA+ ATPase" evidence="14">
    <location>
        <begin position="217"/>
        <end position="365"/>
    </location>
</feature>
<evidence type="ECO:0000256" key="10">
    <source>
        <dbReference type="ARBA" id="ARBA00023136"/>
    </source>
</evidence>
<dbReference type="GO" id="GO:0015031">
    <property type="term" value="P:protein transport"/>
    <property type="evidence" value="ECO:0007669"/>
    <property type="project" value="UniProtKB-KW"/>
</dbReference>
<dbReference type="InterPro" id="IPR027417">
    <property type="entry name" value="P-loop_NTPase"/>
</dbReference>
<keyword evidence="6" id="KW-0547">Nucleotide-binding</keyword>
<keyword evidence="7" id="KW-1005">Bacterial flagellum biogenesis</keyword>
<dbReference type="CDD" id="cd17873">
    <property type="entry name" value="FlhF"/>
    <property type="match status" value="1"/>
</dbReference>
<dbReference type="SMART" id="SM00962">
    <property type="entry name" value="SRP54"/>
    <property type="match status" value="1"/>
</dbReference>
<dbReference type="SUPFAM" id="SSF52540">
    <property type="entry name" value="P-loop containing nucleoside triphosphate hydrolases"/>
    <property type="match status" value="1"/>
</dbReference>
<keyword evidence="16" id="KW-0969">Cilium</keyword>
<evidence type="ECO:0000256" key="9">
    <source>
        <dbReference type="ARBA" id="ARBA00023134"/>
    </source>
</evidence>
<dbReference type="GO" id="GO:0044781">
    <property type="term" value="P:bacterial-type flagellum organization"/>
    <property type="evidence" value="ECO:0007669"/>
    <property type="project" value="UniProtKB-UniRule"/>
</dbReference>
<evidence type="ECO:0000256" key="1">
    <source>
        <dbReference type="ARBA" id="ARBA00004413"/>
    </source>
</evidence>
<keyword evidence="17" id="KW-1185">Reference proteome</keyword>
<dbReference type="PANTHER" id="PTHR43134:SF3">
    <property type="entry name" value="FLAGELLAR BIOSYNTHESIS PROTEIN FLHF"/>
    <property type="match status" value="1"/>
</dbReference>
<gene>
    <name evidence="16" type="ORF">HSACCH_02293</name>
</gene>
<dbReference type="GO" id="GO:0005047">
    <property type="term" value="F:signal recognition particle binding"/>
    <property type="evidence" value="ECO:0007669"/>
    <property type="project" value="TreeGrafter"/>
</dbReference>
<reference evidence="17" key="1">
    <citation type="journal article" date="2013" name="Genome Announc.">
        <title>Genome Sequence of Halanaerobium saccharolyticum subsp. saccharolyticum Strain DSM 6643T, a Halophilic Hydrogen-Producing Bacterium.</title>
        <authorList>
            <person name="Kivisto A."/>
            <person name="Larjo A."/>
            <person name="Ciranna A."/>
            <person name="Santala V."/>
            <person name="Roos C."/>
            <person name="Karp M."/>
        </authorList>
    </citation>
    <scope>NUCLEOTIDE SEQUENCE [LARGE SCALE GENOMIC DNA]</scope>
    <source>
        <strain evidence="17">DSM 6643</strain>
    </source>
</reference>
<evidence type="ECO:0000256" key="2">
    <source>
        <dbReference type="ARBA" id="ARBA00008531"/>
    </source>
</evidence>
<evidence type="ECO:0000256" key="13">
    <source>
        <dbReference type="NCBIfam" id="TIGR03499"/>
    </source>
</evidence>
<dbReference type="OrthoDB" id="9778554at2"/>
<evidence type="ECO:0000313" key="17">
    <source>
        <dbReference type="Proteomes" id="UP000012063"/>
    </source>
</evidence>
<keyword evidence="4" id="KW-0813">Transport</keyword>
<feature type="domain" description="SRP54-type proteins GTP-binding" evidence="15">
    <location>
        <begin position="218"/>
        <end position="410"/>
    </location>
</feature>
<keyword evidence="5" id="KW-1003">Cell membrane</keyword>
<dbReference type="EMBL" id="CAUI01000023">
    <property type="protein sequence ID" value="CCU80765.1"/>
    <property type="molecule type" value="Genomic_DNA"/>
</dbReference>
<name>M5E3H7_9FIRM</name>
<dbReference type="RefSeq" id="WP_005490022.1">
    <property type="nucleotide sequence ID" value="NZ_CAUI01000023.1"/>
</dbReference>
<proteinExistence type="inferred from homology"/>
<comment type="similarity">
    <text evidence="2">Belongs to the GTP-binding SRP family.</text>
</comment>
<evidence type="ECO:0000259" key="14">
    <source>
        <dbReference type="SMART" id="SM00382"/>
    </source>
</evidence>
<evidence type="ECO:0000256" key="11">
    <source>
        <dbReference type="ARBA" id="ARBA00023225"/>
    </source>
</evidence>
<dbReference type="Gene3D" id="3.40.50.300">
    <property type="entry name" value="P-loop containing nucleotide triphosphate hydrolases"/>
    <property type="match status" value="1"/>
</dbReference>
<dbReference type="InterPro" id="IPR000897">
    <property type="entry name" value="SRP54_GTPase_dom"/>
</dbReference>
<evidence type="ECO:0000256" key="5">
    <source>
        <dbReference type="ARBA" id="ARBA00022475"/>
    </source>
</evidence>
<dbReference type="Pfam" id="PF00448">
    <property type="entry name" value="SRP54"/>
    <property type="match status" value="1"/>
</dbReference>
<dbReference type="GO" id="GO:0005886">
    <property type="term" value="C:plasma membrane"/>
    <property type="evidence" value="ECO:0007669"/>
    <property type="project" value="UniProtKB-SubCell"/>
</dbReference>
<dbReference type="STRING" id="1293054.HSACCH_02293"/>
<dbReference type="GO" id="GO:0003924">
    <property type="term" value="F:GTPase activity"/>
    <property type="evidence" value="ECO:0007669"/>
    <property type="project" value="UniProtKB-UniRule"/>
</dbReference>
<dbReference type="GO" id="GO:0006614">
    <property type="term" value="P:SRP-dependent cotranslational protein targeting to membrane"/>
    <property type="evidence" value="ECO:0007669"/>
    <property type="project" value="UniProtKB-UniRule"/>
</dbReference>
<dbReference type="Proteomes" id="UP000012063">
    <property type="component" value="Unassembled WGS sequence"/>
</dbReference>
<keyword evidence="10" id="KW-0472">Membrane</keyword>
<accession>M5E3H7</accession>
<evidence type="ECO:0000256" key="3">
    <source>
        <dbReference type="ARBA" id="ARBA00014919"/>
    </source>
</evidence>
<organism evidence="16 17">
    <name type="scientific">Halanaerobium saccharolyticum subsp. saccharolyticum DSM 6643</name>
    <dbReference type="NCBI Taxonomy" id="1293054"/>
    <lineage>
        <taxon>Bacteria</taxon>
        <taxon>Bacillati</taxon>
        <taxon>Bacillota</taxon>
        <taxon>Clostridia</taxon>
        <taxon>Halanaerobiales</taxon>
        <taxon>Halanaerobiaceae</taxon>
        <taxon>Halanaerobium</taxon>
    </lineage>
</organism>
<evidence type="ECO:0000313" key="16">
    <source>
        <dbReference type="EMBL" id="CCU80765.1"/>
    </source>
</evidence>
<comment type="caution">
    <text evidence="16">The sequence shown here is derived from an EMBL/GenBank/DDBJ whole genome shotgun (WGS) entry which is preliminary data.</text>
</comment>
<dbReference type="InterPro" id="IPR047040">
    <property type="entry name" value="FlhF__GTPase_dom"/>
</dbReference>
<evidence type="ECO:0000256" key="12">
    <source>
        <dbReference type="ARBA" id="ARBA00025337"/>
    </source>
</evidence>
<comment type="function">
    <text evidence="12">Necessary for flagellar biosynthesis. May be involved in translocation of the flagellum.</text>
</comment>
<dbReference type="InterPro" id="IPR003593">
    <property type="entry name" value="AAA+_ATPase"/>
</dbReference>
<evidence type="ECO:0000256" key="4">
    <source>
        <dbReference type="ARBA" id="ARBA00022448"/>
    </source>
</evidence>
<dbReference type="PANTHER" id="PTHR43134">
    <property type="entry name" value="SIGNAL RECOGNITION PARTICLE RECEPTOR SUBUNIT ALPHA"/>
    <property type="match status" value="1"/>
</dbReference>
<keyword evidence="11" id="KW-1006">Bacterial flagellum protein export</keyword>
<dbReference type="eggNOG" id="COG1419">
    <property type="taxonomic scope" value="Bacteria"/>
</dbReference>
<dbReference type="GO" id="GO:0005525">
    <property type="term" value="F:GTP binding"/>
    <property type="evidence" value="ECO:0007669"/>
    <property type="project" value="UniProtKB-UniRule"/>
</dbReference>
<keyword evidence="16" id="KW-0282">Flagellum</keyword>
<evidence type="ECO:0000256" key="6">
    <source>
        <dbReference type="ARBA" id="ARBA00022741"/>
    </source>
</evidence>
<keyword evidence="9" id="KW-0342">GTP-binding</keyword>
<dbReference type="NCBIfam" id="TIGR03499">
    <property type="entry name" value="FlhF"/>
    <property type="match status" value="1"/>
</dbReference>
<sequence>MQVKRYTGETIQDAIFKVKADLGPEAVIIDRRKYKEGGIFGFFAKTKIEVLATIEVKTEAENPEEINAIKEFINDVKTEDKDFNSQNETQNNANFNAKEAVQNNYKNDDLKQTKQKKFDLQTELANNKKDNQVKTAKENLSKKIKSVRKSNNQISTADDNIYNYLLAQGVESRFITKFIRELEKEEDFTEDTSFKEKLPKFCNKYFDFESGINLNSKQKVVSFIGPTGVGKTTTIAKVAAIFSVEKNKKVGLITADTYRIAAVEQLQTYSDIIDLPFAVSYSGDKLKDLIDNRFNDCDLVLIDTPGSSWKDQLQLARLKMYTAADFIDETHLVVSMNTKSSDLKSIINKFGSLNPDHMLLTKLDETESYGDLINLKENYGLPFSFLSFGQDVPEDIEAAKADNLRKYLFGDYYA</sequence>
<dbReference type="FunCoup" id="M5E3H7">
    <property type="interactions" value="63"/>
</dbReference>
<evidence type="ECO:0000256" key="8">
    <source>
        <dbReference type="ARBA" id="ARBA00022927"/>
    </source>
</evidence>
<dbReference type="AlphaFoldDB" id="M5E3H7"/>